<evidence type="ECO:0000313" key="5">
    <source>
        <dbReference type="Proteomes" id="UP001642260"/>
    </source>
</evidence>
<accession>A0ABC8LP74</accession>
<dbReference type="InterPro" id="IPR001841">
    <property type="entry name" value="Znf_RING"/>
</dbReference>
<organism evidence="4 5">
    <name type="scientific">Eruca vesicaria subsp. sativa</name>
    <name type="common">Garden rocket</name>
    <name type="synonym">Eruca sativa</name>
    <dbReference type="NCBI Taxonomy" id="29727"/>
    <lineage>
        <taxon>Eukaryota</taxon>
        <taxon>Viridiplantae</taxon>
        <taxon>Streptophyta</taxon>
        <taxon>Embryophyta</taxon>
        <taxon>Tracheophyta</taxon>
        <taxon>Spermatophyta</taxon>
        <taxon>Magnoliopsida</taxon>
        <taxon>eudicotyledons</taxon>
        <taxon>Gunneridae</taxon>
        <taxon>Pentapetalae</taxon>
        <taxon>rosids</taxon>
        <taxon>malvids</taxon>
        <taxon>Brassicales</taxon>
        <taxon>Brassicaceae</taxon>
        <taxon>Brassiceae</taxon>
        <taxon>Eruca</taxon>
    </lineage>
</organism>
<dbReference type="Gene3D" id="3.30.40.10">
    <property type="entry name" value="Zinc/RING finger domain, C3HC4 (zinc finger)"/>
    <property type="match status" value="1"/>
</dbReference>
<proteinExistence type="predicted"/>
<dbReference type="InterPro" id="IPR013083">
    <property type="entry name" value="Znf_RING/FYVE/PHD"/>
</dbReference>
<gene>
    <name evidence="4" type="ORF">ERUC_LOCUS37725</name>
</gene>
<evidence type="ECO:0000259" key="3">
    <source>
        <dbReference type="PROSITE" id="PS50089"/>
    </source>
</evidence>
<comment type="caution">
    <text evidence="4">The sequence shown here is derived from an EMBL/GenBank/DDBJ whole genome shotgun (WGS) entry which is preliminary data.</text>
</comment>
<feature type="transmembrane region" description="Helical" evidence="2">
    <location>
        <begin position="6"/>
        <end position="29"/>
    </location>
</feature>
<dbReference type="PANTHER" id="PTHR46719:SF7">
    <property type="entry name" value="RING-H2 FINGER PROTEIN ATL71-RELATED"/>
    <property type="match status" value="1"/>
</dbReference>
<dbReference type="Proteomes" id="UP001642260">
    <property type="component" value="Unassembled WGS sequence"/>
</dbReference>
<dbReference type="EMBL" id="CAKOAT010656265">
    <property type="protein sequence ID" value="CAH8385242.1"/>
    <property type="molecule type" value="Genomic_DNA"/>
</dbReference>
<keyword evidence="1" id="KW-0479">Metal-binding</keyword>
<keyword evidence="2" id="KW-0812">Transmembrane</keyword>
<keyword evidence="2" id="KW-0472">Membrane</keyword>
<dbReference type="PANTHER" id="PTHR46719">
    <property type="entry name" value="TRANSCRIPTION FACTOR C2H2 FAMILY-RELATED"/>
    <property type="match status" value="1"/>
</dbReference>
<evidence type="ECO:0000256" key="1">
    <source>
        <dbReference type="PROSITE-ProRule" id="PRU00175"/>
    </source>
</evidence>
<protein>
    <recommendedName>
        <fullName evidence="3">RING-type domain-containing protein</fullName>
    </recommendedName>
</protein>
<evidence type="ECO:0000313" key="4">
    <source>
        <dbReference type="EMBL" id="CAH8385242.1"/>
    </source>
</evidence>
<evidence type="ECO:0000256" key="2">
    <source>
        <dbReference type="SAM" id="Phobius"/>
    </source>
</evidence>
<keyword evidence="2" id="KW-1133">Transmembrane helix</keyword>
<dbReference type="InterPro" id="IPR045899">
    <property type="entry name" value="ATL71-like"/>
</dbReference>
<dbReference type="PROSITE" id="PS50089">
    <property type="entry name" value="ZF_RING_2"/>
    <property type="match status" value="1"/>
</dbReference>
<keyword evidence="1" id="KW-0862">Zinc</keyword>
<keyword evidence="5" id="KW-1185">Reference proteome</keyword>
<dbReference type="AlphaFoldDB" id="A0ABC8LP74"/>
<dbReference type="SUPFAM" id="SSF57850">
    <property type="entry name" value="RING/U-box"/>
    <property type="match status" value="1"/>
</dbReference>
<keyword evidence="1" id="KW-0863">Zinc-finger</keyword>
<feature type="transmembrane region" description="Helical" evidence="2">
    <location>
        <begin position="134"/>
        <end position="152"/>
    </location>
</feature>
<dbReference type="GO" id="GO:0008270">
    <property type="term" value="F:zinc ion binding"/>
    <property type="evidence" value="ECO:0007669"/>
    <property type="project" value="UniProtKB-KW"/>
</dbReference>
<feature type="domain" description="RING-type" evidence="3">
    <location>
        <begin position="67"/>
        <end position="110"/>
    </location>
</feature>
<reference evidence="4 5" key="1">
    <citation type="submission" date="2022-03" db="EMBL/GenBank/DDBJ databases">
        <authorList>
            <person name="Macdonald S."/>
            <person name="Ahmed S."/>
            <person name="Newling K."/>
        </authorList>
    </citation>
    <scope>NUCLEOTIDE SEQUENCE [LARGE SCALE GENOMIC DNA]</scope>
</reference>
<sequence length="156" mass="17821">MISLFFPQSPLCTAAIVFYTYVCIPFGMLKKQCGDARPHDDDDDGYNLTSVMFGDKEKKEKEEETCCSICLVDYEAEDEVTHLPRCNHLFHVHCIEPWLLRGSLTCPLCRAFVFTPTPTPPSHNNVINVHSSSTLHLSLVSLFFLLFLHHLIEYLL</sequence>
<name>A0ABC8LP74_ERUVS</name>
<dbReference type="Pfam" id="PF13639">
    <property type="entry name" value="zf-RING_2"/>
    <property type="match status" value="1"/>
</dbReference>
<dbReference type="SMART" id="SM00184">
    <property type="entry name" value="RING"/>
    <property type="match status" value="1"/>
</dbReference>